<organism evidence="3 4">
    <name type="scientific">Candidatus Tanganyikabacteria bacterium</name>
    <dbReference type="NCBI Taxonomy" id="2961651"/>
    <lineage>
        <taxon>Bacteria</taxon>
        <taxon>Bacillati</taxon>
        <taxon>Candidatus Sericytochromatia</taxon>
        <taxon>Candidatus Tanganyikabacteria</taxon>
    </lineage>
</organism>
<feature type="domain" description="IPT/TIG" evidence="1">
    <location>
        <begin position="74"/>
        <end position="151"/>
    </location>
</feature>
<evidence type="ECO:0000313" key="3">
    <source>
        <dbReference type="EMBL" id="MBM3275259.1"/>
    </source>
</evidence>
<accession>A0A937X3H3</accession>
<dbReference type="InterPro" id="IPR008964">
    <property type="entry name" value="Invasin/intimin_cell_adhesion"/>
</dbReference>
<dbReference type="Pfam" id="PF01833">
    <property type="entry name" value="TIG"/>
    <property type="match status" value="1"/>
</dbReference>
<feature type="non-terminal residue" evidence="3">
    <location>
        <position position="1"/>
    </location>
</feature>
<dbReference type="EMBL" id="VGJX01000506">
    <property type="protein sequence ID" value="MBM3275259.1"/>
    <property type="molecule type" value="Genomic_DNA"/>
</dbReference>
<evidence type="ECO:0000313" key="4">
    <source>
        <dbReference type="Proteomes" id="UP000703893"/>
    </source>
</evidence>
<gene>
    <name evidence="3" type="ORF">FJZ00_08900</name>
</gene>
<proteinExistence type="predicted"/>
<dbReference type="Gene3D" id="2.60.40.10">
    <property type="entry name" value="Immunoglobulins"/>
    <property type="match status" value="1"/>
</dbReference>
<dbReference type="SUPFAM" id="SSF81296">
    <property type="entry name" value="E set domains"/>
    <property type="match status" value="1"/>
</dbReference>
<feature type="domain" description="BIG2" evidence="2">
    <location>
        <begin position="289"/>
        <end position="352"/>
    </location>
</feature>
<reference evidence="3 4" key="1">
    <citation type="submission" date="2019-03" db="EMBL/GenBank/DDBJ databases">
        <title>Lake Tanganyika Metagenome-Assembled Genomes (MAGs).</title>
        <authorList>
            <person name="Tran P."/>
        </authorList>
    </citation>
    <scope>NUCLEOTIDE SEQUENCE [LARGE SCALE GENOMIC DNA]</scope>
    <source>
        <strain evidence="3">K_DeepCast_65m_m2_236</strain>
    </source>
</reference>
<dbReference type="InterPro" id="IPR013783">
    <property type="entry name" value="Ig-like_fold"/>
</dbReference>
<dbReference type="InterPro" id="IPR002909">
    <property type="entry name" value="IPT_dom"/>
</dbReference>
<dbReference type="SUPFAM" id="SSF49373">
    <property type="entry name" value="Invasin/intimin cell-adhesion fragments"/>
    <property type="match status" value="1"/>
</dbReference>
<name>A0A937X3H3_9BACT</name>
<dbReference type="CDD" id="cd00102">
    <property type="entry name" value="IPT"/>
    <property type="match status" value="1"/>
</dbReference>
<dbReference type="InterPro" id="IPR014756">
    <property type="entry name" value="Ig_E-set"/>
</dbReference>
<protein>
    <submittedName>
        <fullName evidence="3">Ig-like domain-containing protein</fullName>
    </submittedName>
</protein>
<evidence type="ECO:0000259" key="1">
    <source>
        <dbReference type="Pfam" id="PF01833"/>
    </source>
</evidence>
<dbReference type="InterPro" id="IPR003343">
    <property type="entry name" value="Big_2"/>
</dbReference>
<dbReference type="Gene3D" id="2.60.40.1080">
    <property type="match status" value="1"/>
</dbReference>
<sequence>KASKYDQIRTVSAISNVAEFLNVPVGTLTLTAKAFKLDPATNPGTPVVAIAAKDITIESGAVATAKLKLQAPGPVVSGLQPQAGGEDAPIYVRGDYFGTTEAYNVFVGGKRLPNPFRQSSSSIEIRVPAWATQSTVVVDIQSGNATQSAVSPVNLSRLASIDIGTTSITILKGATMSLSPKGTDTEGKVWNPIEVAWTVNSGNDHVNHDHGPGDPHAVAPLQVSSSNVLLAVLEGDHHIMARNGKVLATCSVKVVLPSQVVAKSVTFIEGVPASKALTLFAPAQSGDSQSATYPSTVSLKAEVVDNTAVKSNSVKWSVNPSSIATVSVSGALTTTAAGTASVTATSNDGNASNAFTLTVKSEGSLKFNVDNIPGTAHVIRLVVKNASGFTSTLDSTTAEKSRTFDNVPTGQMTIEAKAYDNPNPDNPGTKMVASGTATFTIRPGTLLTTTLNLTAAP</sequence>
<dbReference type="Pfam" id="PF02368">
    <property type="entry name" value="Big_2"/>
    <property type="match status" value="1"/>
</dbReference>
<comment type="caution">
    <text evidence="3">The sequence shown here is derived from an EMBL/GenBank/DDBJ whole genome shotgun (WGS) entry which is preliminary data.</text>
</comment>
<evidence type="ECO:0000259" key="2">
    <source>
        <dbReference type="Pfam" id="PF02368"/>
    </source>
</evidence>
<dbReference type="Proteomes" id="UP000703893">
    <property type="component" value="Unassembled WGS sequence"/>
</dbReference>
<dbReference type="AlphaFoldDB" id="A0A937X3H3"/>